<dbReference type="Proteomes" id="UP000581189">
    <property type="component" value="Unassembled WGS sequence"/>
</dbReference>
<accession>A0A7W4H4S2</accession>
<gene>
    <name evidence="2" type="ORF">H3H45_16455</name>
</gene>
<name>A0A7W4H4S2_9GAMM</name>
<comment type="caution">
    <text evidence="2">The sequence shown here is derived from an EMBL/GenBank/DDBJ whole genome shotgun (WGS) entry which is preliminary data.</text>
</comment>
<dbReference type="AlphaFoldDB" id="A0A7W4H4S2"/>
<feature type="region of interest" description="Disordered" evidence="1">
    <location>
        <begin position="35"/>
        <end position="55"/>
    </location>
</feature>
<dbReference type="EMBL" id="JACJFN010000004">
    <property type="protein sequence ID" value="MBB1520840.1"/>
    <property type="molecule type" value="Genomic_DNA"/>
</dbReference>
<organism evidence="2 3">
    <name type="scientific">Aquipseudomonas guryensis</name>
    <dbReference type="NCBI Taxonomy" id="2759165"/>
    <lineage>
        <taxon>Bacteria</taxon>
        <taxon>Pseudomonadati</taxon>
        <taxon>Pseudomonadota</taxon>
        <taxon>Gammaproteobacteria</taxon>
        <taxon>Pseudomonadales</taxon>
        <taxon>Pseudomonadaceae</taxon>
        <taxon>Aquipseudomonas</taxon>
    </lineage>
</organism>
<evidence type="ECO:0000313" key="3">
    <source>
        <dbReference type="Proteomes" id="UP000581189"/>
    </source>
</evidence>
<protein>
    <submittedName>
        <fullName evidence="2">Uncharacterized protein</fullName>
    </submittedName>
</protein>
<proteinExistence type="predicted"/>
<dbReference type="RefSeq" id="WP_182834784.1">
    <property type="nucleotide sequence ID" value="NZ_JACJFN010000004.1"/>
</dbReference>
<keyword evidence="3" id="KW-1185">Reference proteome</keyword>
<reference evidence="2 3" key="1">
    <citation type="submission" date="2020-08" db="EMBL/GenBank/DDBJ databases">
        <authorList>
            <person name="Kim C.M."/>
        </authorList>
    </citation>
    <scope>NUCLEOTIDE SEQUENCE [LARGE SCALE GENOMIC DNA]</scope>
    <source>
        <strain evidence="2 3">SR9</strain>
    </source>
</reference>
<sequence length="107" mass="11729">MKFEELWELAFWDGVSPAKEAARFIYDKLAAPDARQPAPAQEEGHHACPSRPHAVEPVPQSIIDQFPPLPEYVASWQAIYMEPVVGSGERLAVAVIAFAADGCEVLV</sequence>
<evidence type="ECO:0000256" key="1">
    <source>
        <dbReference type="SAM" id="MobiDB-lite"/>
    </source>
</evidence>
<evidence type="ECO:0000313" key="2">
    <source>
        <dbReference type="EMBL" id="MBB1520840.1"/>
    </source>
</evidence>